<feature type="compositionally biased region" description="Low complexity" evidence="1">
    <location>
        <begin position="45"/>
        <end position="54"/>
    </location>
</feature>
<comment type="caution">
    <text evidence="2">The sequence shown here is derived from an EMBL/GenBank/DDBJ whole genome shotgun (WGS) entry which is preliminary data.</text>
</comment>
<feature type="region of interest" description="Disordered" evidence="1">
    <location>
        <begin position="45"/>
        <end position="73"/>
    </location>
</feature>
<sequence length="178" mass="19223">MSLLHQARQIQTKKDQITTTPPICLNKHPQSINFCNWKASQPTTLTTKPLPSSTANNPNTTQHQITAQSPANSSIASPISIHHKIITMAVALFDTLSFSALRSHEAHHNHPSIPSSRSKPAISINLQTNSLHHRAPPPLLQPSPSPCSLFTMPPCSPMEPSPSSAQPHAAMLPLQASP</sequence>
<keyword evidence="3" id="KW-1185">Reference proteome</keyword>
<gene>
    <name evidence="2" type="ORF">M0R45_030333</name>
</gene>
<evidence type="ECO:0000313" key="2">
    <source>
        <dbReference type="EMBL" id="KAK9921837.1"/>
    </source>
</evidence>
<proteinExistence type="predicted"/>
<evidence type="ECO:0000256" key="1">
    <source>
        <dbReference type="SAM" id="MobiDB-lite"/>
    </source>
</evidence>
<name>A0AAW1WBJ7_RUBAR</name>
<organism evidence="2 3">
    <name type="scientific">Rubus argutus</name>
    <name type="common">Southern blackberry</name>
    <dbReference type="NCBI Taxonomy" id="59490"/>
    <lineage>
        <taxon>Eukaryota</taxon>
        <taxon>Viridiplantae</taxon>
        <taxon>Streptophyta</taxon>
        <taxon>Embryophyta</taxon>
        <taxon>Tracheophyta</taxon>
        <taxon>Spermatophyta</taxon>
        <taxon>Magnoliopsida</taxon>
        <taxon>eudicotyledons</taxon>
        <taxon>Gunneridae</taxon>
        <taxon>Pentapetalae</taxon>
        <taxon>rosids</taxon>
        <taxon>fabids</taxon>
        <taxon>Rosales</taxon>
        <taxon>Rosaceae</taxon>
        <taxon>Rosoideae</taxon>
        <taxon>Rosoideae incertae sedis</taxon>
        <taxon>Rubus</taxon>
    </lineage>
</organism>
<protein>
    <submittedName>
        <fullName evidence="2">Uncharacterized protein</fullName>
    </submittedName>
</protein>
<dbReference type="Proteomes" id="UP001457282">
    <property type="component" value="Unassembled WGS sequence"/>
</dbReference>
<dbReference type="AlphaFoldDB" id="A0AAW1WBJ7"/>
<feature type="compositionally biased region" description="Polar residues" evidence="1">
    <location>
        <begin position="55"/>
        <end position="68"/>
    </location>
</feature>
<dbReference type="EMBL" id="JBEDUW010000006">
    <property type="protein sequence ID" value="KAK9921837.1"/>
    <property type="molecule type" value="Genomic_DNA"/>
</dbReference>
<reference evidence="2 3" key="1">
    <citation type="journal article" date="2023" name="G3 (Bethesda)">
        <title>A chromosome-length genome assembly and annotation of blackberry (Rubus argutus, cv. 'Hillquist').</title>
        <authorList>
            <person name="Bruna T."/>
            <person name="Aryal R."/>
            <person name="Dudchenko O."/>
            <person name="Sargent D.J."/>
            <person name="Mead D."/>
            <person name="Buti M."/>
            <person name="Cavallini A."/>
            <person name="Hytonen T."/>
            <person name="Andres J."/>
            <person name="Pham M."/>
            <person name="Weisz D."/>
            <person name="Mascagni F."/>
            <person name="Usai G."/>
            <person name="Natali L."/>
            <person name="Bassil N."/>
            <person name="Fernandez G.E."/>
            <person name="Lomsadze A."/>
            <person name="Armour M."/>
            <person name="Olukolu B."/>
            <person name="Poorten T."/>
            <person name="Britton C."/>
            <person name="Davik J."/>
            <person name="Ashrafi H."/>
            <person name="Aiden E.L."/>
            <person name="Borodovsky M."/>
            <person name="Worthington M."/>
        </authorList>
    </citation>
    <scope>NUCLEOTIDE SEQUENCE [LARGE SCALE GENOMIC DNA]</scope>
    <source>
        <strain evidence="2">PI 553951</strain>
    </source>
</reference>
<evidence type="ECO:0000313" key="3">
    <source>
        <dbReference type="Proteomes" id="UP001457282"/>
    </source>
</evidence>
<accession>A0AAW1WBJ7</accession>
<feature type="region of interest" description="Disordered" evidence="1">
    <location>
        <begin position="150"/>
        <end position="178"/>
    </location>
</feature>